<reference evidence="2 3" key="1">
    <citation type="submission" date="2020-04" db="EMBL/GenBank/DDBJ databases">
        <title>Perkinsus olseni comparative genomics.</title>
        <authorList>
            <person name="Bogema D.R."/>
        </authorList>
    </citation>
    <scope>NUCLEOTIDE SEQUENCE [LARGE SCALE GENOMIC DNA]</scope>
    <source>
        <strain evidence="2">ATCC PRA-205</strain>
    </source>
</reference>
<dbReference type="EMBL" id="JABANM010023953">
    <property type="protein sequence ID" value="KAF4717025.1"/>
    <property type="molecule type" value="Genomic_DNA"/>
</dbReference>
<feature type="non-terminal residue" evidence="2">
    <location>
        <position position="1"/>
    </location>
</feature>
<dbReference type="AlphaFoldDB" id="A0A7J6R8M6"/>
<accession>A0A7J6R8M6</accession>
<gene>
    <name evidence="2" type="ORF">FOZ62_014706</name>
</gene>
<proteinExistence type="predicted"/>
<sequence length="228" mass="24812">TDSEIEKSFGPVGSTLSSHPYDAHQGRRHIEVYHQQRLDASPGSYHICWSTATTAARLEGRGLPNTVLSRLYRAGHDEQLSCGADPDASSQMPESWPCEDRIRTRLQCAPTVARNARSSLSAVSIDLNNGDRIRIVSRPGTASTNLRDLPPGYSGCPGRPTESVLYGAADEWYSEPGVSASSRPATNGGEAFRWESEQAGDHLKSRVDEYTMCWSVAADLCCLRTPSA</sequence>
<feature type="region of interest" description="Disordered" evidence="1">
    <location>
        <begin position="1"/>
        <end position="22"/>
    </location>
</feature>
<evidence type="ECO:0000313" key="3">
    <source>
        <dbReference type="Proteomes" id="UP000574390"/>
    </source>
</evidence>
<feature type="non-terminal residue" evidence="2">
    <location>
        <position position="228"/>
    </location>
</feature>
<evidence type="ECO:0000313" key="2">
    <source>
        <dbReference type="EMBL" id="KAF4717025.1"/>
    </source>
</evidence>
<evidence type="ECO:0000256" key="1">
    <source>
        <dbReference type="SAM" id="MobiDB-lite"/>
    </source>
</evidence>
<comment type="caution">
    <text evidence="2">The sequence shown here is derived from an EMBL/GenBank/DDBJ whole genome shotgun (WGS) entry which is preliminary data.</text>
</comment>
<dbReference type="Proteomes" id="UP000574390">
    <property type="component" value="Unassembled WGS sequence"/>
</dbReference>
<protein>
    <submittedName>
        <fullName evidence="2">Uncharacterized protein</fullName>
    </submittedName>
</protein>
<organism evidence="2 3">
    <name type="scientific">Perkinsus olseni</name>
    <name type="common">Perkinsus atlanticus</name>
    <dbReference type="NCBI Taxonomy" id="32597"/>
    <lineage>
        <taxon>Eukaryota</taxon>
        <taxon>Sar</taxon>
        <taxon>Alveolata</taxon>
        <taxon>Perkinsozoa</taxon>
        <taxon>Perkinsea</taxon>
        <taxon>Perkinsida</taxon>
        <taxon>Perkinsidae</taxon>
        <taxon>Perkinsus</taxon>
    </lineage>
</organism>
<name>A0A7J6R8M6_PEROL</name>